<dbReference type="GO" id="GO:0005524">
    <property type="term" value="F:ATP binding"/>
    <property type="evidence" value="ECO:0007669"/>
    <property type="project" value="UniProtKB-KW"/>
</dbReference>
<keyword evidence="5 9" id="KW-0418">Kinase</keyword>
<evidence type="ECO:0000256" key="6">
    <source>
        <dbReference type="ARBA" id="ARBA00022840"/>
    </source>
</evidence>
<keyword evidence="10" id="KW-1185">Reference proteome</keyword>
<dbReference type="InterPro" id="IPR035102">
    <property type="entry name" value="Phosphomevalonate_kinase"/>
</dbReference>
<proteinExistence type="predicted"/>
<evidence type="ECO:0000256" key="5">
    <source>
        <dbReference type="ARBA" id="ARBA00022777"/>
    </source>
</evidence>
<dbReference type="Gene3D" id="3.30.70.890">
    <property type="entry name" value="GHMP kinase, C-terminal domain"/>
    <property type="match status" value="1"/>
</dbReference>
<dbReference type="PANTHER" id="PTHR31814">
    <property type="match status" value="1"/>
</dbReference>
<evidence type="ECO:0000313" key="9">
    <source>
        <dbReference type="EMBL" id="GMA26846.1"/>
    </source>
</evidence>
<accession>A0AA37UF16</accession>
<dbReference type="EC" id="2.7.4.2" evidence="2"/>
<dbReference type="PANTHER" id="PTHR31814:SF2">
    <property type="entry name" value="PHOSPHOMEVALONATE KINASE"/>
    <property type="match status" value="1"/>
</dbReference>
<dbReference type="Pfam" id="PF08544">
    <property type="entry name" value="GHMP_kinases_C"/>
    <property type="match status" value="1"/>
</dbReference>
<evidence type="ECO:0000313" key="10">
    <source>
        <dbReference type="Proteomes" id="UP001157160"/>
    </source>
</evidence>
<keyword evidence="6" id="KW-0067">ATP-binding</keyword>
<dbReference type="InterPro" id="IPR036554">
    <property type="entry name" value="GHMP_kinase_C_sf"/>
</dbReference>
<comment type="caution">
    <text evidence="9">The sequence shown here is derived from an EMBL/GenBank/DDBJ whole genome shotgun (WGS) entry which is preliminary data.</text>
</comment>
<name>A0AA37UF16_9MICO</name>
<keyword evidence="4" id="KW-0547">Nucleotide-binding</keyword>
<reference evidence="9 10" key="1">
    <citation type="journal article" date="2014" name="Int. J. Syst. Evol. Microbiol.">
        <title>Complete genome sequence of Corynebacterium casei LMG S-19264T (=DSM 44701T), isolated from a smear-ripened cheese.</title>
        <authorList>
            <consortium name="US DOE Joint Genome Institute (JGI-PGF)"/>
            <person name="Walter F."/>
            <person name="Albersmeier A."/>
            <person name="Kalinowski J."/>
            <person name="Ruckert C."/>
        </authorList>
    </citation>
    <scope>NUCLEOTIDE SEQUENCE [LARGE SCALE GENOMIC DNA]</scope>
    <source>
        <strain evidence="9 10">NBRC 112289</strain>
    </source>
</reference>
<evidence type="ECO:0000259" key="7">
    <source>
        <dbReference type="Pfam" id="PF00288"/>
    </source>
</evidence>
<dbReference type="InterPro" id="IPR006204">
    <property type="entry name" value="GHMP_kinase_N_dom"/>
</dbReference>
<dbReference type="NCBIfam" id="TIGR01220">
    <property type="entry name" value="Pmev_kin_Gr_pos"/>
    <property type="match status" value="1"/>
</dbReference>
<dbReference type="SUPFAM" id="SSF54211">
    <property type="entry name" value="Ribosomal protein S5 domain 2-like"/>
    <property type="match status" value="1"/>
</dbReference>
<evidence type="ECO:0000256" key="3">
    <source>
        <dbReference type="ARBA" id="ARBA00022679"/>
    </source>
</evidence>
<dbReference type="Pfam" id="PF00288">
    <property type="entry name" value="GHMP_kinases_N"/>
    <property type="match status" value="1"/>
</dbReference>
<feature type="domain" description="GHMP kinase N-terminal" evidence="7">
    <location>
        <begin position="83"/>
        <end position="173"/>
    </location>
</feature>
<dbReference type="GO" id="GO:0004631">
    <property type="term" value="F:phosphomevalonate kinase activity"/>
    <property type="evidence" value="ECO:0007669"/>
    <property type="project" value="UniProtKB-EC"/>
</dbReference>
<keyword evidence="3" id="KW-0808">Transferase</keyword>
<evidence type="ECO:0000256" key="4">
    <source>
        <dbReference type="ARBA" id="ARBA00022741"/>
    </source>
</evidence>
<dbReference type="SUPFAM" id="SSF55060">
    <property type="entry name" value="GHMP Kinase, C-terminal domain"/>
    <property type="match status" value="1"/>
</dbReference>
<protein>
    <recommendedName>
        <fullName evidence="2">phosphomevalonate kinase</fullName>
        <ecNumber evidence="2">2.7.4.2</ecNumber>
    </recommendedName>
</protein>
<dbReference type="InterPro" id="IPR020568">
    <property type="entry name" value="Ribosomal_Su5_D2-typ_SF"/>
</dbReference>
<sequence length="373" mass="39834">MSAIVSRAPGKLFIAGEYAVVEPGHPSVLVAVDRYITVTLTPSEGKGSISSDQYGKLPVVWRRQGRTMVLDHDHRPFDYVLTVIQTVERLVTELGIPLRFYDLAITSELDDVNGRKFGLGSSAAVTVATVRVLDELYGLGLGPLEQFKLALLATVQVAPMASGGDVAASLFGGWITYSAPDRAELRRRLDAGAGIGELLGEEWTHLNVRNLRAPSSVELLVGWTGEPASTTRLVDELQGRKQREESHYAEFLEGSRRCVDGLVAALARDDAEGVKTRIREARALLASLSASAGVHIETPELAQLCAAAESIGAAAKSSGAGGGDCGIVLADTGAPIGELLRRWEHHDIRRLDLAVHPPLPTEVTGAIPTVRAD</sequence>
<dbReference type="Gene3D" id="3.30.230.10">
    <property type="match status" value="1"/>
</dbReference>
<dbReference type="InterPro" id="IPR005917">
    <property type="entry name" value="Pmev_kinase_bact"/>
</dbReference>
<dbReference type="RefSeq" id="WP_284228949.1">
    <property type="nucleotide sequence ID" value="NZ_BSUL01000001.1"/>
</dbReference>
<evidence type="ECO:0000259" key="8">
    <source>
        <dbReference type="Pfam" id="PF08544"/>
    </source>
</evidence>
<dbReference type="EMBL" id="BSUL01000001">
    <property type="protein sequence ID" value="GMA26846.1"/>
    <property type="molecule type" value="Genomic_DNA"/>
</dbReference>
<evidence type="ECO:0000256" key="1">
    <source>
        <dbReference type="ARBA" id="ARBA00005017"/>
    </source>
</evidence>
<organism evidence="9 10">
    <name type="scientific">Arenivirga flava</name>
    <dbReference type="NCBI Taxonomy" id="1930060"/>
    <lineage>
        <taxon>Bacteria</taxon>
        <taxon>Bacillati</taxon>
        <taxon>Actinomycetota</taxon>
        <taxon>Actinomycetes</taxon>
        <taxon>Micrococcales</taxon>
        <taxon>Microbacteriaceae</taxon>
        <taxon>Arenivirga</taxon>
    </lineage>
</organism>
<dbReference type="PRINTS" id="PR00959">
    <property type="entry name" value="MEVGALKINASE"/>
</dbReference>
<evidence type="ECO:0000256" key="2">
    <source>
        <dbReference type="ARBA" id="ARBA00012958"/>
    </source>
</evidence>
<feature type="domain" description="GHMP kinase C-terminal" evidence="8">
    <location>
        <begin position="276"/>
        <end position="344"/>
    </location>
</feature>
<dbReference type="InterPro" id="IPR013750">
    <property type="entry name" value="GHMP_kinase_C_dom"/>
</dbReference>
<comment type="pathway">
    <text evidence="1">Isoprenoid biosynthesis; isopentenyl diphosphate biosynthesis via mevalonate pathway; isopentenyl diphosphate from (R)-mevalonate: step 2/3.</text>
</comment>
<dbReference type="AlphaFoldDB" id="A0AA37UF16"/>
<dbReference type="InterPro" id="IPR014721">
    <property type="entry name" value="Ribsml_uS5_D2-typ_fold_subgr"/>
</dbReference>
<gene>
    <name evidence="9" type="primary">mvaK</name>
    <name evidence="9" type="ORF">GCM10025874_00990</name>
</gene>
<dbReference type="Proteomes" id="UP001157160">
    <property type="component" value="Unassembled WGS sequence"/>
</dbReference>